<feature type="region of interest" description="Disordered" evidence="2">
    <location>
        <begin position="32"/>
        <end position="79"/>
    </location>
</feature>
<feature type="coiled-coil region" evidence="1">
    <location>
        <begin position="1629"/>
        <end position="1658"/>
    </location>
</feature>
<organism evidence="3 4">
    <name type="scientific">Leishmania donovani</name>
    <dbReference type="NCBI Taxonomy" id="5661"/>
    <lineage>
        <taxon>Eukaryota</taxon>
        <taxon>Discoba</taxon>
        <taxon>Euglenozoa</taxon>
        <taxon>Kinetoplastea</taxon>
        <taxon>Metakinetoplastina</taxon>
        <taxon>Trypanosomatida</taxon>
        <taxon>Trypanosomatidae</taxon>
        <taxon>Leishmaniinae</taxon>
        <taxon>Leishmania</taxon>
    </lineage>
</organism>
<feature type="region of interest" description="Disordered" evidence="2">
    <location>
        <begin position="882"/>
        <end position="1005"/>
    </location>
</feature>
<feature type="region of interest" description="Disordered" evidence="2">
    <location>
        <begin position="1222"/>
        <end position="1281"/>
    </location>
</feature>
<feature type="compositionally biased region" description="Basic and acidic residues" evidence="2">
    <location>
        <begin position="1377"/>
        <end position="1387"/>
    </location>
</feature>
<reference evidence="3 4" key="1">
    <citation type="journal article" date="2018" name="Sci. Rep.">
        <title>A complete Leishmania donovani reference genome identifies novel genetic variations associated with virulence.</title>
        <authorList>
            <person name="Lypaczewski P."/>
            <person name="Hoshizaki J."/>
            <person name="Zhang W.-W."/>
            <person name="McCall L.-I."/>
            <person name="Torcivia-Rodriguez J."/>
            <person name="Simonyan V."/>
            <person name="Kaur A."/>
            <person name="Dewar K."/>
            <person name="Matlashewski G."/>
        </authorList>
    </citation>
    <scope>NUCLEOTIDE SEQUENCE [LARGE SCALE GENOMIC DNA]</scope>
    <source>
        <strain evidence="3 4">LdCL</strain>
    </source>
</reference>
<feature type="compositionally biased region" description="Low complexity" evidence="2">
    <location>
        <begin position="1240"/>
        <end position="1255"/>
    </location>
</feature>
<evidence type="ECO:0000313" key="4">
    <source>
        <dbReference type="Proteomes" id="UP000274082"/>
    </source>
</evidence>
<dbReference type="OrthoDB" id="267705at2759"/>
<name>A0A3S7WRA4_LEIDO</name>
<dbReference type="Proteomes" id="UP000274082">
    <property type="component" value="Chromosome 10"/>
</dbReference>
<feature type="compositionally biased region" description="Basic and acidic residues" evidence="2">
    <location>
        <begin position="296"/>
        <end position="305"/>
    </location>
</feature>
<feature type="region of interest" description="Disordered" evidence="2">
    <location>
        <begin position="1837"/>
        <end position="1860"/>
    </location>
</feature>
<evidence type="ECO:0000313" key="3">
    <source>
        <dbReference type="EMBL" id="AYU76702.1"/>
    </source>
</evidence>
<feature type="compositionally biased region" description="Low complexity" evidence="2">
    <location>
        <begin position="1837"/>
        <end position="1856"/>
    </location>
</feature>
<feature type="region of interest" description="Disordered" evidence="2">
    <location>
        <begin position="716"/>
        <end position="796"/>
    </location>
</feature>
<feature type="compositionally biased region" description="Basic and acidic residues" evidence="2">
    <location>
        <begin position="1945"/>
        <end position="1954"/>
    </location>
</feature>
<feature type="region of interest" description="Disordered" evidence="2">
    <location>
        <begin position="106"/>
        <end position="141"/>
    </location>
</feature>
<protein>
    <submittedName>
        <fullName evidence="3">Uncharacterized protein</fullName>
    </submittedName>
</protein>
<dbReference type="VEuPathDB" id="TriTrypDB:LdBPK_100800.1"/>
<feature type="compositionally biased region" description="Low complexity" evidence="2">
    <location>
        <begin position="50"/>
        <end position="62"/>
    </location>
</feature>
<feature type="compositionally biased region" description="Polar residues" evidence="2">
    <location>
        <begin position="1902"/>
        <end position="1914"/>
    </location>
</feature>
<feature type="compositionally biased region" description="Low complexity" evidence="2">
    <location>
        <begin position="1917"/>
        <end position="1936"/>
    </location>
</feature>
<dbReference type="EMBL" id="CP029509">
    <property type="protein sequence ID" value="AYU76702.1"/>
    <property type="molecule type" value="Genomic_DNA"/>
</dbReference>
<feature type="coiled-coil region" evidence="1">
    <location>
        <begin position="1742"/>
        <end position="1776"/>
    </location>
</feature>
<gene>
    <name evidence="3" type="ORF">LdCL_100014800</name>
</gene>
<feature type="region of interest" description="Disordered" evidence="2">
    <location>
        <begin position="1321"/>
        <end position="1352"/>
    </location>
</feature>
<feature type="compositionally biased region" description="Low complexity" evidence="2">
    <location>
        <begin position="310"/>
        <end position="326"/>
    </location>
</feature>
<keyword evidence="4" id="KW-1185">Reference proteome</keyword>
<feature type="region of interest" description="Disordered" evidence="2">
    <location>
        <begin position="1667"/>
        <end position="1693"/>
    </location>
</feature>
<proteinExistence type="predicted"/>
<evidence type="ECO:0000256" key="2">
    <source>
        <dbReference type="SAM" id="MobiDB-lite"/>
    </source>
</evidence>
<feature type="compositionally biased region" description="Low complexity" evidence="2">
    <location>
        <begin position="918"/>
        <end position="929"/>
    </location>
</feature>
<feature type="region of interest" description="Disordered" evidence="2">
    <location>
        <begin position="258"/>
        <end position="381"/>
    </location>
</feature>
<keyword evidence="1" id="KW-0175">Coiled coil</keyword>
<feature type="region of interest" description="Disordered" evidence="2">
    <location>
        <begin position="1878"/>
        <end position="1954"/>
    </location>
</feature>
<feature type="compositionally biased region" description="Polar residues" evidence="2">
    <location>
        <begin position="334"/>
        <end position="348"/>
    </location>
</feature>
<feature type="compositionally biased region" description="Low complexity" evidence="2">
    <location>
        <begin position="519"/>
        <end position="531"/>
    </location>
</feature>
<sequence length="1991" mass="209166">MNRAFLSDLAWHISLHPSCRAELRRHWPAPHYHKTPHDIDEAEEQPRCQATGASPPAAAVAGQDESKKSGGGGSGAFNPYETFSLRLKRKRREPVKAGCRSRCGEAALPEQQHQQTRTGASQAKAKRRISSNSASLNSTSSAARVVGARLTTSSASSLTRASKLSSSLVVTAKPAAAVEAKAKRATLLTHAAGATTAAVNNSKSTSAPAASSSALVSGRVKAVAADHPSPSPLASAAAKSASLPHARAAAAAATVKKAAVGTPKKEPDEAPTSVVDDSASAAPATSKRNKNKAKSVHVDANDTKLKTVRSSAAATATGGPSSGPAATKKKKTTGNSISTIGSNAADSDNGSEKAGYIRDPLNIRLPHSPPYRGRQAAGRNGHRPVHVTIRWSGARQRRRRFFAQYPAVAQPENAMYLQQLMRHARPSPSLDVREVAVEAAVYEEKRYSTAQEKVPHQGFAPPLVPRSVNFSDAATTVGRSAPRQPSTVASAFLSGSTPRADAPLQKQQKLCPSDREAGHTTNATAATGRRASLSSTGGRADARSHARMHGQGEDEEVASHVVASNASINDSSSGALPVRPFARYPPLKGTTILSQSTNTAARTLALSISGSEMPTPSSADNFSATLHSVVRRPNSLFIVRTPLQDNADEAAAYDSYYYSRQVGVAGNSSRPLGAMGPVGSHSLRGSSAGVASASGPNRLRVTYVTANTCSTARTWSTHHHSLNHSTDRGSSPYQPSSLAPANPSASQSMTSALSCATLSPHVPQQQQQQKGSGPRDVADIQRPYPLSTSGPSFSDPRPSVKAWINLDSPTLVNSAFSALQSPMPSVPSTPLYASAAAGPKIVMRSATIKGAAAANAGGGKDTPPLLNVKTVMVQRHRSFLLRRQQQQERSSPAPVGDSAPVAAECDSGPLRHFPRENSSTSVAAGTAASNPPCSDSQPRHRKLQQSSIISAPSPPRAPVPLGVAPGGVQPLAGKRATSAQHRARTGEGAVDEPGSSGGVCSRDTDGTPCHRTSVHAQRQSSHFSFTNLAEIDRTGELLKLPQQHSHTDVAATNQLSAESSLHLFATGEGGADCSNASSVQLTQQYLASSLQPMPCPMAPHTRRDSERDLQAPSLWHPVYTETRLYAASESTAWLENNSFATVTATPAMSTVLGHSTPTGPHAGYLGNSNNFTFSEPATPLCWTQQRNSSGLVPSHQRLSSCSLASTPLLSHPHLHTPSFGNMGGALPQGARRTPSGLPRSPSLATSTATPTAAAPQVFCKYQRPERQRRRRRFPPPLPGTRCPGMAGRLAFDAHRAAVRSGAIAEAEECSYYLSHERCSSASAMPGTSLTTSLHRSTARQSSPSPSPPPSGSPLCVVSLADCRAKFSHDAASASAAGDERNAKARWDEEQEESDEMGDEHEETTFGTPRFLFHIPLCCDDPYHRDEEALEMLSITTTSSCAFGAGLDGLRWQDWMPSSPLEAGEVMLRTVEQAAATATEAAASTHARDSNRLSTIADSNNRRIQDALGSGQAETVAGARAAHAVDSFVTGSATAAGLGAPNSSVATSSRQTLGVFADGGKVVSTDIAAPRNSEDLVCVTCRAMDSASVGGVGEGATDLHDSLTGTSFDFSNSLNAPGSGKRPFIAEWIVSKLQKRMEKKKQKMQRKQLEREAAAAETVGMGNPLQFRFEGGSESLPSPAGAPRAHSRTSSMSDYSDAGPPCGGYFSQAFKGYGSRCLLCSSPMMPTGAQAAQQHRQGLAYLAAAYQTELVIHEQKRREAEENRRGLEALVRRCRAKMTPAAAAAGYYYEAHVVTSPNILRPHAQPHKEPFATLSLKPTTTNAAAAAAAAAAKAAYTVSEGSSNGVNPSGSSSYSIGSEEHAGDAAVQAHLAMSFWSPRIPEQGGATPPPPPLTRTSKAGKGRSNTMSQQPNDTTVGARAKTTAATSSSEATKLKTSGAAAPERQPPSKREHRDSKALAMASMVEAERMRVALDTVKTKKQAIESWIFGLRL</sequence>
<feature type="compositionally biased region" description="Acidic residues" evidence="2">
    <location>
        <begin position="1388"/>
        <end position="1401"/>
    </location>
</feature>
<feature type="region of interest" description="Disordered" evidence="2">
    <location>
        <begin position="493"/>
        <end position="543"/>
    </location>
</feature>
<feature type="compositionally biased region" description="Polar residues" evidence="2">
    <location>
        <begin position="111"/>
        <end position="121"/>
    </location>
</feature>
<evidence type="ECO:0000256" key="1">
    <source>
        <dbReference type="SAM" id="Coils"/>
    </source>
</evidence>
<feature type="region of interest" description="Disordered" evidence="2">
    <location>
        <begin position="1370"/>
        <end position="1403"/>
    </location>
</feature>
<feature type="compositionally biased region" description="Low complexity" evidence="2">
    <location>
        <begin position="270"/>
        <end position="286"/>
    </location>
</feature>
<accession>A0A3S7WRA4</accession>
<feature type="compositionally biased region" description="Low complexity" evidence="2">
    <location>
        <begin position="130"/>
        <end position="141"/>
    </location>
</feature>
<feature type="compositionally biased region" description="Low complexity" evidence="2">
    <location>
        <begin position="735"/>
        <end position="748"/>
    </location>
</feature>
<dbReference type="VEuPathDB" id="TriTrypDB:LDHU3_10.1150"/>
<feature type="compositionally biased region" description="Low complexity" evidence="2">
    <location>
        <begin position="882"/>
        <end position="891"/>
    </location>
</feature>
<dbReference type="VEuPathDB" id="TriTrypDB:LdCL_100014800"/>
<feature type="compositionally biased region" description="Polar residues" evidence="2">
    <location>
        <begin position="1321"/>
        <end position="1340"/>
    </location>
</feature>